<accession>A0A177D510</accession>
<protein>
    <submittedName>
        <fullName evidence="1">Uncharacterized protein</fullName>
    </submittedName>
</protein>
<dbReference type="RefSeq" id="XP_018380165.1">
    <property type="nucleotide sequence ID" value="XM_018535187.1"/>
</dbReference>
<proteinExistence type="predicted"/>
<organism evidence="1 2">
    <name type="scientific">Alternaria alternata</name>
    <name type="common">Alternaria rot fungus</name>
    <name type="synonym">Torula alternata</name>
    <dbReference type="NCBI Taxonomy" id="5599"/>
    <lineage>
        <taxon>Eukaryota</taxon>
        <taxon>Fungi</taxon>
        <taxon>Dikarya</taxon>
        <taxon>Ascomycota</taxon>
        <taxon>Pezizomycotina</taxon>
        <taxon>Dothideomycetes</taxon>
        <taxon>Pleosporomycetidae</taxon>
        <taxon>Pleosporales</taxon>
        <taxon>Pleosporineae</taxon>
        <taxon>Pleosporaceae</taxon>
        <taxon>Alternaria</taxon>
        <taxon>Alternaria sect. Alternaria</taxon>
        <taxon>Alternaria alternata complex</taxon>
    </lineage>
</organism>
<dbReference type="EMBL" id="KV441498">
    <property type="protein sequence ID" value="OAG14744.1"/>
    <property type="molecule type" value="Genomic_DNA"/>
</dbReference>
<dbReference type="OMA" id="INDARWI"/>
<dbReference type="SUPFAM" id="SSF48403">
    <property type="entry name" value="Ankyrin repeat"/>
    <property type="match status" value="1"/>
</dbReference>
<dbReference type="GeneID" id="29120781"/>
<dbReference type="VEuPathDB" id="FungiDB:CC77DRAFT_948217"/>
<evidence type="ECO:0000313" key="2">
    <source>
        <dbReference type="Proteomes" id="UP000077248"/>
    </source>
</evidence>
<evidence type="ECO:0000313" key="1">
    <source>
        <dbReference type="EMBL" id="OAG14744.1"/>
    </source>
</evidence>
<keyword evidence="2" id="KW-1185">Reference proteome</keyword>
<reference evidence="1 2" key="1">
    <citation type="submission" date="2016-05" db="EMBL/GenBank/DDBJ databases">
        <title>Comparative analysis of secretome profiles of manganese(II)-oxidizing ascomycete fungi.</title>
        <authorList>
            <consortium name="DOE Joint Genome Institute"/>
            <person name="Zeiner C.A."/>
            <person name="Purvine S.O."/>
            <person name="Zink E.M."/>
            <person name="Wu S."/>
            <person name="Pasa-Tolic L."/>
            <person name="Chaput D.L."/>
            <person name="Haridas S."/>
            <person name="Grigoriev I.V."/>
            <person name="Santelli C.M."/>
            <person name="Hansel C.M."/>
        </authorList>
    </citation>
    <scope>NUCLEOTIDE SEQUENCE [LARGE SCALE GENOMIC DNA]</scope>
    <source>
        <strain evidence="1 2">SRC1lrK2f</strain>
    </source>
</reference>
<dbReference type="Gene3D" id="1.25.40.20">
    <property type="entry name" value="Ankyrin repeat-containing domain"/>
    <property type="match status" value="1"/>
</dbReference>
<sequence>MRLLDLPPEIFQRITHILVKKHGIAEAWKVRGTSKAFQTYITYEVLATPSLYAYNKTRAGREILQHKLADFLYTRSTKLNGFVRTHVPEFIRDVILIKESWITGDEAVSKLRRLLCELFACNCDGALTFVLTQTNKLNHHQIEALSVSSTVNLVAMAADLGDLCLLRTEAAKDRDSLWQESPAFGYPLDVAVYAGHFGVAKAIAQQAVTNQNEDVVDLHHRYGSRPEHISFRQAICTCIELQHCGIIDYLLHKYVEAFGFPTEACTAEWLDRAVTCGHKDMLRLLLCRPTQAGISTFYKAFETACRLSKVSLLHIFFPYSLGGPGCLAINQVYPSSIKGYPSTYPLITAIRLAEGRRMTTIIKKLLELGADPNGPKYRAVLRRPLYLATTGECVSGILSLLDAGANPYLINDARWIKVQRKRYGKQTSKGKALRIALKRYAKPKLAKGVEGFLAEVAVKDVNLKPAFFGCTQS</sequence>
<gene>
    <name evidence="1" type="ORF">CC77DRAFT_948217</name>
</gene>
<dbReference type="Proteomes" id="UP000077248">
    <property type="component" value="Unassembled WGS sequence"/>
</dbReference>
<name>A0A177D510_ALTAL</name>
<dbReference type="InterPro" id="IPR036770">
    <property type="entry name" value="Ankyrin_rpt-contain_sf"/>
</dbReference>
<dbReference type="KEGG" id="aalt:CC77DRAFT_948217"/>
<dbReference type="AlphaFoldDB" id="A0A177D510"/>